<accession>A0A5C4QTD3</accession>
<dbReference type="Proteomes" id="UP000306145">
    <property type="component" value="Unassembled WGS sequence"/>
</dbReference>
<evidence type="ECO:0000256" key="1">
    <source>
        <dbReference type="SAM" id="Phobius"/>
    </source>
</evidence>
<keyword evidence="1" id="KW-0472">Membrane</keyword>
<name>A0A5C4QTD3_9ACTN</name>
<evidence type="ECO:0000313" key="2">
    <source>
        <dbReference type="EMBL" id="TNH28627.1"/>
    </source>
</evidence>
<protein>
    <submittedName>
        <fullName evidence="2">DUF2254 domain-containing protein</fullName>
    </submittedName>
</protein>
<dbReference type="InterPro" id="IPR018723">
    <property type="entry name" value="DUF2254_membrane"/>
</dbReference>
<reference evidence="2 3" key="1">
    <citation type="submission" date="2019-06" db="EMBL/GenBank/DDBJ databases">
        <title>Micromonospora ordensis sp. nov., isolated from deep marine sediment.</title>
        <authorList>
            <person name="Veyisoglu A."/>
            <person name="Carro L."/>
            <person name="Klenk H.-P."/>
            <person name="Sahin N."/>
        </authorList>
    </citation>
    <scope>NUCLEOTIDE SEQUENCE [LARGE SCALE GENOMIC DNA]</scope>
    <source>
        <strain evidence="2 3">S2509</strain>
    </source>
</reference>
<feature type="transmembrane region" description="Helical" evidence="1">
    <location>
        <begin position="20"/>
        <end position="42"/>
    </location>
</feature>
<feature type="transmembrane region" description="Helical" evidence="1">
    <location>
        <begin position="62"/>
        <end position="87"/>
    </location>
</feature>
<feature type="transmembrane region" description="Helical" evidence="1">
    <location>
        <begin position="139"/>
        <end position="158"/>
    </location>
</feature>
<sequence length="397" mass="42468">MFNSRHTLRSRLATLRSSFWPVPAACAAGAVLLAIGLSVLELQVGLPGGNVLPSGLAGARSLLSSIITAMISFTALVFSITVVALQLASSQYSPRVLRTFLQDRVTQVALGTFLATALFSMVVLAALPDRSSARLPELSLAVAMILVLMSSGLFLYYLHHVTSIMRVSHIVAAIGAQTRRSIDEHVPRTGAVETPERLPPPVRVITALEPGLVDNIDLGRLARLARTHGCAFSVLPAPGDFVVAGQSLVAVHAIDAVPPSVPEARVRAAVTVAVERNAGQDVGFGFRQLADIAERALSPGVNDTTTAVRAIQEAHDLLRRLAGRPQRAWLVRDDDGTLRAHATPQTFDSFLAVAIDDVRRAGRDQPRVTRLLDAVLADLRTVALPEHLPDVLRRLQG</sequence>
<comment type="caution">
    <text evidence="2">The sequence shown here is derived from an EMBL/GenBank/DDBJ whole genome shotgun (WGS) entry which is preliminary data.</text>
</comment>
<keyword evidence="1" id="KW-0812">Transmembrane</keyword>
<organism evidence="2 3">
    <name type="scientific">Micromonospora orduensis</name>
    <dbReference type="NCBI Taxonomy" id="1420891"/>
    <lineage>
        <taxon>Bacteria</taxon>
        <taxon>Bacillati</taxon>
        <taxon>Actinomycetota</taxon>
        <taxon>Actinomycetes</taxon>
        <taxon>Micromonosporales</taxon>
        <taxon>Micromonosporaceae</taxon>
        <taxon>Micromonospora</taxon>
    </lineage>
</organism>
<dbReference type="RefSeq" id="WP_139584886.1">
    <property type="nucleotide sequence ID" value="NZ_VDFY01000154.1"/>
</dbReference>
<dbReference type="OrthoDB" id="2955631at2"/>
<evidence type="ECO:0000313" key="3">
    <source>
        <dbReference type="Proteomes" id="UP000306145"/>
    </source>
</evidence>
<dbReference type="Pfam" id="PF10011">
    <property type="entry name" value="DUF2254"/>
    <property type="match status" value="1"/>
</dbReference>
<dbReference type="AlphaFoldDB" id="A0A5C4QTD3"/>
<keyword evidence="1" id="KW-1133">Transmembrane helix</keyword>
<dbReference type="EMBL" id="VDFY01000154">
    <property type="protein sequence ID" value="TNH28627.1"/>
    <property type="molecule type" value="Genomic_DNA"/>
</dbReference>
<feature type="transmembrane region" description="Helical" evidence="1">
    <location>
        <begin position="108"/>
        <end position="127"/>
    </location>
</feature>
<proteinExistence type="predicted"/>
<gene>
    <name evidence="2" type="ORF">FHG89_14380</name>
</gene>
<keyword evidence="3" id="KW-1185">Reference proteome</keyword>